<evidence type="ECO:0000313" key="2">
    <source>
        <dbReference type="RefSeq" id="XP_026115527.1"/>
    </source>
</evidence>
<dbReference type="InterPro" id="IPR038765">
    <property type="entry name" value="Papain-like_cys_pep_sf"/>
</dbReference>
<dbReference type="AlphaFoldDB" id="A0A6P6P3G8"/>
<sequence>MLDLTETNFGTMDEETMRRQVSRRYEEVQHHVVQLINESRVEMKRLEHRLLSLTTPPRTNTKTEAAEAIYGTPREFSPSIDQCITDAWGGKKMYVLLSKIGPYKIFFADIHKTSPGEELESEVHNQTFFIFYFVVMHNKHNMYALSCKPRCQQVINAFMHLEIKKFNSRSAERAFYIDSYEMASIWKGHSTKLKIDLSVYHYVIGIINDHYHWTVMVIMPAQKKTLFLDPLGESSVKVEKCQQVTRY</sequence>
<dbReference type="KEGG" id="caua:113094088"/>
<dbReference type="Gene3D" id="3.40.395.10">
    <property type="entry name" value="Adenoviral Proteinase, Chain A"/>
    <property type="match status" value="1"/>
</dbReference>
<dbReference type="Proteomes" id="UP000515129">
    <property type="component" value="Unplaced"/>
</dbReference>
<dbReference type="SUPFAM" id="SSF54001">
    <property type="entry name" value="Cysteine proteinases"/>
    <property type="match status" value="1"/>
</dbReference>
<reference evidence="2" key="1">
    <citation type="submission" date="2025-08" db="UniProtKB">
        <authorList>
            <consortium name="RefSeq"/>
        </authorList>
    </citation>
    <scope>IDENTIFICATION</scope>
    <source>
        <strain evidence="2">Wakin</strain>
        <tissue evidence="2">Muscle</tissue>
    </source>
</reference>
<dbReference type="RefSeq" id="XP_026115527.1">
    <property type="nucleotide sequence ID" value="XM_026259742.1"/>
</dbReference>
<evidence type="ECO:0000313" key="1">
    <source>
        <dbReference type="Proteomes" id="UP000515129"/>
    </source>
</evidence>
<accession>A0A6P6P3G8</accession>
<organism evidence="1 2">
    <name type="scientific">Carassius auratus</name>
    <name type="common">Goldfish</name>
    <dbReference type="NCBI Taxonomy" id="7957"/>
    <lineage>
        <taxon>Eukaryota</taxon>
        <taxon>Metazoa</taxon>
        <taxon>Chordata</taxon>
        <taxon>Craniata</taxon>
        <taxon>Vertebrata</taxon>
        <taxon>Euteleostomi</taxon>
        <taxon>Actinopterygii</taxon>
        <taxon>Neopterygii</taxon>
        <taxon>Teleostei</taxon>
        <taxon>Ostariophysi</taxon>
        <taxon>Cypriniformes</taxon>
        <taxon>Cyprinidae</taxon>
        <taxon>Cyprininae</taxon>
        <taxon>Carassius</taxon>
    </lineage>
</organism>
<gene>
    <name evidence="2" type="primary">LOC113094088</name>
</gene>
<proteinExistence type="predicted"/>
<dbReference type="GeneID" id="113094088"/>
<dbReference type="OrthoDB" id="413122at2759"/>
<protein>
    <submittedName>
        <fullName evidence="2">Uncharacterized protein LOC113094088 isoform X1</fullName>
    </submittedName>
</protein>
<name>A0A6P6P3G8_CARAU</name>
<keyword evidence="1" id="KW-1185">Reference proteome</keyword>